<dbReference type="CDD" id="cd04651">
    <property type="entry name" value="LbH_G1P_AT_C"/>
    <property type="match status" value="1"/>
</dbReference>
<evidence type="ECO:0000256" key="4">
    <source>
        <dbReference type="ARBA" id="ARBA00022695"/>
    </source>
</evidence>
<feature type="domain" description="Nucleotidyl transferase" evidence="10">
    <location>
        <begin position="7"/>
        <end position="268"/>
    </location>
</feature>
<dbReference type="InterPro" id="IPR005836">
    <property type="entry name" value="ADP_Glu_pyroP_CS"/>
</dbReference>
<evidence type="ECO:0000256" key="6">
    <source>
        <dbReference type="ARBA" id="ARBA00022840"/>
    </source>
</evidence>
<evidence type="ECO:0000256" key="7">
    <source>
        <dbReference type="ARBA" id="ARBA00023056"/>
    </source>
</evidence>
<accession>A0A2J0LM09</accession>
<feature type="domain" description="Glucose-1-phosphate adenylyltransferase/Bifunctional protein GlmU-like C-terminal hexapeptide" evidence="11">
    <location>
        <begin position="292"/>
        <end position="398"/>
    </location>
</feature>
<keyword evidence="4 9" id="KW-0548">Nucleotidyltransferase</keyword>
<keyword evidence="5 9" id="KW-0547">Nucleotide-binding</keyword>
<dbReference type="PANTHER" id="PTHR43523:SF2">
    <property type="entry name" value="GLUCOSE-1-PHOSPHATE ADENYLYLTRANSFERASE"/>
    <property type="match status" value="1"/>
</dbReference>
<feature type="binding site" evidence="9">
    <location>
        <position position="162"/>
    </location>
    <ligand>
        <name>alpha-D-glucose 1-phosphate</name>
        <dbReference type="ChEBI" id="CHEBI:58601"/>
    </ligand>
</feature>
<dbReference type="InterPro" id="IPR056818">
    <property type="entry name" value="GlmU/GlgC-like_hexapep"/>
</dbReference>
<dbReference type="Proteomes" id="UP000231267">
    <property type="component" value="Unassembled WGS sequence"/>
</dbReference>
<evidence type="ECO:0000259" key="10">
    <source>
        <dbReference type="Pfam" id="PF00483"/>
    </source>
</evidence>
<comment type="function">
    <text evidence="9">Involved in the biosynthesis of ADP-glucose, a building block required for the elongation reactions to produce glycogen. Catalyzes the reaction between ATP and alpha-D-glucose 1-phosphate (G1P) to produce pyrophosphate and ADP-Glc.</text>
</comment>
<dbReference type="SUPFAM" id="SSF53448">
    <property type="entry name" value="Nucleotide-diphospho-sugar transferases"/>
    <property type="match status" value="1"/>
</dbReference>
<dbReference type="PROSITE" id="PS00809">
    <property type="entry name" value="ADP_GLC_PYROPHOSPH_2"/>
    <property type="match status" value="1"/>
</dbReference>
<comment type="catalytic activity">
    <reaction evidence="9">
        <text>alpha-D-glucose 1-phosphate + ATP + H(+) = ADP-alpha-D-glucose + diphosphate</text>
        <dbReference type="Rhea" id="RHEA:12120"/>
        <dbReference type="ChEBI" id="CHEBI:15378"/>
        <dbReference type="ChEBI" id="CHEBI:30616"/>
        <dbReference type="ChEBI" id="CHEBI:33019"/>
        <dbReference type="ChEBI" id="CHEBI:57498"/>
        <dbReference type="ChEBI" id="CHEBI:58601"/>
        <dbReference type="EC" id="2.7.7.27"/>
    </reaction>
</comment>
<dbReference type="Gene3D" id="3.90.550.10">
    <property type="entry name" value="Spore Coat Polysaccharide Biosynthesis Protein SpsA, Chain A"/>
    <property type="match status" value="1"/>
</dbReference>
<dbReference type="Gene3D" id="2.160.10.10">
    <property type="entry name" value="Hexapeptide repeat proteins"/>
    <property type="match status" value="1"/>
</dbReference>
<dbReference type="EC" id="2.7.7.27" evidence="9"/>
<dbReference type="GO" id="GO:0005978">
    <property type="term" value="P:glycogen biosynthetic process"/>
    <property type="evidence" value="ECO:0007669"/>
    <property type="project" value="UniProtKB-UniRule"/>
</dbReference>
<dbReference type="SUPFAM" id="SSF51161">
    <property type="entry name" value="Trimeric LpxA-like enzymes"/>
    <property type="match status" value="1"/>
</dbReference>
<feature type="binding site" evidence="9">
    <location>
        <position position="97"/>
    </location>
    <ligand>
        <name>alpha-D-glucose 1-phosphate</name>
        <dbReference type="ChEBI" id="CHEBI:58601"/>
    </ligand>
</feature>
<evidence type="ECO:0000256" key="1">
    <source>
        <dbReference type="ARBA" id="ARBA00010443"/>
    </source>
</evidence>
<evidence type="ECO:0000256" key="2">
    <source>
        <dbReference type="ARBA" id="ARBA00022600"/>
    </source>
</evidence>
<dbReference type="GO" id="GO:0008878">
    <property type="term" value="F:glucose-1-phosphate adenylyltransferase activity"/>
    <property type="evidence" value="ECO:0007669"/>
    <property type="project" value="UniProtKB-UniRule"/>
</dbReference>
<keyword evidence="8 9" id="KW-0119">Carbohydrate metabolism</keyword>
<evidence type="ECO:0000256" key="5">
    <source>
        <dbReference type="ARBA" id="ARBA00022741"/>
    </source>
</evidence>
<gene>
    <name evidence="9 12" type="primary">glgC</name>
    <name evidence="12" type="ORF">COW11_02225</name>
</gene>
<keyword evidence="7 9" id="KW-0320">Glycogen biosynthesis</keyword>
<name>A0A2J0LM09_9BACT</name>
<organism evidence="12 13">
    <name type="scientific">Candidatus Taenaricola geysiri</name>
    <dbReference type="NCBI Taxonomy" id="1974752"/>
    <lineage>
        <taxon>Bacteria</taxon>
        <taxon>Pseudomonadati</taxon>
        <taxon>Candidatus Omnitrophota</taxon>
        <taxon>Candidatus Taenaricola</taxon>
    </lineage>
</organism>
<comment type="subunit">
    <text evidence="9">Homotetramer.</text>
</comment>
<dbReference type="AlphaFoldDB" id="A0A2J0LM09"/>
<feature type="site" description="Could play a key role in the communication between the regulatory and the substrate sites" evidence="9">
    <location>
        <position position="58"/>
    </location>
</feature>
<comment type="pathway">
    <text evidence="9">Glycan biosynthesis; glycogen biosynthesis.</text>
</comment>
<evidence type="ECO:0000313" key="12">
    <source>
        <dbReference type="EMBL" id="PIW66643.1"/>
    </source>
</evidence>
<dbReference type="UniPathway" id="UPA00164"/>
<dbReference type="CDD" id="cd02508">
    <property type="entry name" value="ADP_Glucose_PP"/>
    <property type="match status" value="1"/>
</dbReference>
<keyword evidence="6 9" id="KW-0067">ATP-binding</keyword>
<dbReference type="InterPro" id="IPR029044">
    <property type="entry name" value="Nucleotide-diphossugar_trans"/>
</dbReference>
<dbReference type="InterPro" id="IPR011004">
    <property type="entry name" value="Trimer_LpxA-like_sf"/>
</dbReference>
<feature type="binding site" evidence="9">
    <location>
        <begin position="177"/>
        <end position="178"/>
    </location>
    <ligand>
        <name>alpha-D-glucose 1-phosphate</name>
        <dbReference type="ChEBI" id="CHEBI:58601"/>
    </ligand>
</feature>
<dbReference type="Pfam" id="PF24894">
    <property type="entry name" value="Hexapep_GlmU"/>
    <property type="match status" value="1"/>
</dbReference>
<comment type="similarity">
    <text evidence="1 9">Belongs to the bacterial/plant glucose-1-phosphate adenylyltransferase family.</text>
</comment>
<dbReference type="GO" id="GO:0005524">
    <property type="term" value="F:ATP binding"/>
    <property type="evidence" value="ECO:0007669"/>
    <property type="project" value="UniProtKB-KW"/>
</dbReference>
<dbReference type="NCBIfam" id="NF002023">
    <property type="entry name" value="PRK00844.1"/>
    <property type="match status" value="1"/>
</dbReference>
<comment type="caution">
    <text evidence="12">The sequence shown here is derived from an EMBL/GenBank/DDBJ whole genome shotgun (WGS) entry which is preliminary data.</text>
</comment>
<dbReference type="EMBL" id="PFGP01000043">
    <property type="protein sequence ID" value="PIW66643.1"/>
    <property type="molecule type" value="Genomic_DNA"/>
</dbReference>
<evidence type="ECO:0000256" key="3">
    <source>
        <dbReference type="ARBA" id="ARBA00022679"/>
    </source>
</evidence>
<reference evidence="12 13" key="1">
    <citation type="submission" date="2017-09" db="EMBL/GenBank/DDBJ databases">
        <title>Depth-based differentiation of microbial function through sediment-hosted aquifers and enrichment of novel symbionts in the deep terrestrial subsurface.</title>
        <authorList>
            <person name="Probst A.J."/>
            <person name="Ladd B."/>
            <person name="Jarett J.K."/>
            <person name="Geller-Mcgrath D.E."/>
            <person name="Sieber C.M."/>
            <person name="Emerson J.B."/>
            <person name="Anantharaman K."/>
            <person name="Thomas B.C."/>
            <person name="Malmstrom R."/>
            <person name="Stieglmeier M."/>
            <person name="Klingl A."/>
            <person name="Woyke T."/>
            <person name="Ryan C.M."/>
            <person name="Banfield J.F."/>
        </authorList>
    </citation>
    <scope>NUCLEOTIDE SEQUENCE [LARGE SCALE GENOMIC DNA]</scope>
    <source>
        <strain evidence="12">CG12_big_fil_rev_8_21_14_0_65_43_15</strain>
    </source>
</reference>
<dbReference type="PANTHER" id="PTHR43523">
    <property type="entry name" value="GLUCOSE-1-PHOSPHATE ADENYLYLTRANSFERASE-RELATED"/>
    <property type="match status" value="1"/>
</dbReference>
<feature type="binding site" evidence="9">
    <location>
        <position position="196"/>
    </location>
    <ligand>
        <name>alpha-D-glucose 1-phosphate</name>
        <dbReference type="ChEBI" id="CHEBI:58601"/>
    </ligand>
</feature>
<evidence type="ECO:0000313" key="13">
    <source>
        <dbReference type="Proteomes" id="UP000231267"/>
    </source>
</evidence>
<dbReference type="InterPro" id="IPR011831">
    <property type="entry name" value="ADP-Glc_PPase"/>
</dbReference>
<keyword evidence="2 9" id="KW-0321">Glycogen metabolism</keyword>
<dbReference type="HAMAP" id="MF_00624">
    <property type="entry name" value="GlgC"/>
    <property type="match status" value="1"/>
</dbReference>
<dbReference type="InterPro" id="IPR005835">
    <property type="entry name" value="NTP_transferase_dom"/>
</dbReference>
<evidence type="ECO:0000259" key="11">
    <source>
        <dbReference type="Pfam" id="PF24894"/>
    </source>
</evidence>
<dbReference type="Pfam" id="PF00483">
    <property type="entry name" value="NTP_transferase"/>
    <property type="match status" value="1"/>
</dbReference>
<dbReference type="NCBIfam" id="NF001947">
    <property type="entry name" value="PRK00725.1"/>
    <property type="match status" value="1"/>
</dbReference>
<dbReference type="InterPro" id="IPR023049">
    <property type="entry name" value="GlgC_bac"/>
</dbReference>
<feature type="site" description="Could play a key role in the communication between the regulatory and the substrate sites" evidence="9">
    <location>
        <position position="96"/>
    </location>
</feature>
<evidence type="ECO:0000256" key="8">
    <source>
        <dbReference type="ARBA" id="ARBA00023277"/>
    </source>
</evidence>
<dbReference type="NCBIfam" id="TIGR02091">
    <property type="entry name" value="glgC"/>
    <property type="match status" value="1"/>
</dbReference>
<evidence type="ECO:0000256" key="9">
    <source>
        <dbReference type="HAMAP-Rule" id="MF_00624"/>
    </source>
</evidence>
<proteinExistence type="inferred from homology"/>
<sequence>MKDVLTFIMAGGKGERLYPLTRDRAKPAVPFGGIYRIIDFPLSNCINSGARKIHILSQYKSMSLERHLRMGWNVLNAELDEYIDIIPAQQRLGEKWYQGTADSIYQNMHAIKMRGEEYILILAGDHVYRMDYMRLIDFHKAKKADLTIGVVMMPKEAAHDFGVIESDIDGRITGFQEKPNVGAKTALNNPDYIYASMGIYIFNRGMLAKVLEDDSKKESNHDFGKNIIPLMIGNCNVFAYNFTDSNGRPAYWRDIGTIDAYYEANMDLVEITPELNLYDAMWPLRTYQEQFPPVKTVFTGQEEAGRVGLAINSLISNGCIISGGKVQKSILSPNVRINSFCDVEDSIIMEGVEVGRHAMIRHAIIDKDVKIPQSAKIGYNLERDKKNFYVSEKGVVVVAKNTDIVV</sequence>
<keyword evidence="3 9" id="KW-0808">Transferase</keyword>
<protein>
    <recommendedName>
        <fullName evidence="9">Glucose-1-phosphate adenylyltransferase</fullName>
        <ecNumber evidence="9">2.7.7.27</ecNumber>
    </recommendedName>
    <alternativeName>
        <fullName evidence="9">ADP-glucose pyrophosphorylase</fullName>
        <shortName evidence="9">ADPGlc PPase</shortName>
    </alternativeName>
    <alternativeName>
        <fullName evidence="9">ADP-glucose synthase</fullName>
    </alternativeName>
</protein>